<gene>
    <name evidence="6" type="ORF">LY11_00408</name>
</gene>
<feature type="chain" id="PRO_5016308696" evidence="4">
    <location>
        <begin position="19"/>
        <end position="807"/>
    </location>
</feature>
<evidence type="ECO:0000313" key="6">
    <source>
        <dbReference type="EMBL" id="RAJ37332.1"/>
    </source>
</evidence>
<name>A0A327T8R4_9SPHI</name>
<comment type="subcellular location">
    <subcellularLocation>
        <location evidence="1">Cell outer membrane</location>
    </subcellularLocation>
</comment>
<evidence type="ECO:0000256" key="4">
    <source>
        <dbReference type="SAM" id="SignalP"/>
    </source>
</evidence>
<dbReference type="GO" id="GO:0009279">
    <property type="term" value="C:cell outer membrane"/>
    <property type="evidence" value="ECO:0007669"/>
    <property type="project" value="UniProtKB-SubCell"/>
</dbReference>
<evidence type="ECO:0000256" key="1">
    <source>
        <dbReference type="ARBA" id="ARBA00004442"/>
    </source>
</evidence>
<dbReference type="RefSeq" id="WP_111632047.1">
    <property type="nucleotide sequence ID" value="NZ_QLLR01000001.1"/>
</dbReference>
<evidence type="ECO:0000259" key="5">
    <source>
        <dbReference type="Pfam" id="PF14905"/>
    </source>
</evidence>
<keyword evidence="2" id="KW-0472">Membrane</keyword>
<evidence type="ECO:0000313" key="7">
    <source>
        <dbReference type="Proteomes" id="UP000249754"/>
    </source>
</evidence>
<dbReference type="InterPro" id="IPR037066">
    <property type="entry name" value="Plug_dom_sf"/>
</dbReference>
<dbReference type="InterPro" id="IPR041700">
    <property type="entry name" value="OMP_b-brl_3"/>
</dbReference>
<feature type="domain" description="Outer membrane protein beta-barrel" evidence="5">
    <location>
        <begin position="377"/>
        <end position="779"/>
    </location>
</feature>
<keyword evidence="6" id="KW-0675">Receptor</keyword>
<organism evidence="6 7">
    <name type="scientific">Pedobacter cryoconitis</name>
    <dbReference type="NCBI Taxonomy" id="188932"/>
    <lineage>
        <taxon>Bacteria</taxon>
        <taxon>Pseudomonadati</taxon>
        <taxon>Bacteroidota</taxon>
        <taxon>Sphingobacteriia</taxon>
        <taxon>Sphingobacteriales</taxon>
        <taxon>Sphingobacteriaceae</taxon>
        <taxon>Pedobacter</taxon>
    </lineage>
</organism>
<keyword evidence="3" id="KW-0998">Cell outer membrane</keyword>
<accession>A0A327T8R4</accession>
<proteinExistence type="predicted"/>
<dbReference type="Proteomes" id="UP000249754">
    <property type="component" value="Unassembled WGS sequence"/>
</dbReference>
<protein>
    <submittedName>
        <fullName evidence="6">Outer membrane receptor protein involved in Fe transport</fullName>
    </submittedName>
</protein>
<dbReference type="Gene3D" id="2.170.130.10">
    <property type="entry name" value="TonB-dependent receptor, plug domain"/>
    <property type="match status" value="1"/>
</dbReference>
<reference evidence="6 7" key="1">
    <citation type="submission" date="2018-06" db="EMBL/GenBank/DDBJ databases">
        <title>Genomic Encyclopedia of Archaeal and Bacterial Type Strains, Phase II (KMG-II): from individual species to whole genera.</title>
        <authorList>
            <person name="Goeker M."/>
        </authorList>
    </citation>
    <scope>NUCLEOTIDE SEQUENCE [LARGE SCALE GENOMIC DNA]</scope>
    <source>
        <strain evidence="6 7">DSM 14825</strain>
    </source>
</reference>
<sequence length="807" mass="90633">MKTSILFMLMLISSLGFAQSNSSLSGHLKYKDGLTAKDITVSLIRFSDSVLVQRLNVLEDGYYLFKDLKPGTYVIVFTSLGIREVKRGPIPLKNESLVLDTILLNRSIQQLQEVSIKSTQPLIQRSIDKTILNVEHTSLAIGNTALDLLNRAPGLTVLNDGTIQLNGKQGVTVMLDGKLTYLSSSQLTSLLRNTNSSQIKSIEIMTHPPVKYDASGSAGLINIILKKNKELGSNGTITADGAVGKYIKANTGFSINQRSKKLNVYGNYNYADNKRYGILNLDRAANMLGNLSNIVQQSNSTTTNHNHTYKAGLDYNFDKNNTVGLVVAGYTNDQDEIINNKSFINHSVTQPSQIIALNKGKNSYSNIAYNLNYKSLIDTLGQQIDIDLALLNYNNAEQVIYENNFFDENGNPGMKAAIFRNISPTDLKIKALTINYTLPLSKTSTVDIGLKSSLVKTDNDFLVENKEGNSWLKDFEQSNRFRYKELINAAYLNLNKDLPGFNMQLGVRAEHTSTKGNSITMAEVVKREYLDLFPVITFSKKINKDNTVSLTANSRIDRPNYGTLNPFIYYLDLYTYKRGNPDLKPQYTNSLSFNYILRQKYGLQVAYSHTKDVITDIIKPDTVRKALFTSPENLARQNSISLSLSIPLTIASFWTMYNDLSAYHVNFYSNNILGTTYNSNQNAMNFKSYSTFSLSKNFSFDLSYCYQSRQLFGTSYLKSFSFVDAGTSYKFFGNRLNAKLSVKDIFNKKTQIIYSNLPGLNYTMYDKPETRIIVLGLSYSFGGKEVRQPRRRSTGIEEEKSRIGGIR</sequence>
<dbReference type="Gene3D" id="2.40.170.20">
    <property type="entry name" value="TonB-dependent receptor, beta-barrel domain"/>
    <property type="match status" value="1"/>
</dbReference>
<dbReference type="OrthoDB" id="606851at2"/>
<dbReference type="InterPro" id="IPR036942">
    <property type="entry name" value="Beta-barrel_TonB_sf"/>
</dbReference>
<comment type="caution">
    <text evidence="6">The sequence shown here is derived from an EMBL/GenBank/DDBJ whole genome shotgun (WGS) entry which is preliminary data.</text>
</comment>
<dbReference type="SUPFAM" id="SSF56935">
    <property type="entry name" value="Porins"/>
    <property type="match status" value="1"/>
</dbReference>
<dbReference type="SUPFAM" id="SSF49478">
    <property type="entry name" value="Cna protein B-type domain"/>
    <property type="match status" value="1"/>
</dbReference>
<dbReference type="Pfam" id="PF14905">
    <property type="entry name" value="OMP_b-brl_3"/>
    <property type="match status" value="1"/>
</dbReference>
<dbReference type="EMBL" id="QLLR01000001">
    <property type="protein sequence ID" value="RAJ37332.1"/>
    <property type="molecule type" value="Genomic_DNA"/>
</dbReference>
<keyword evidence="4" id="KW-0732">Signal</keyword>
<dbReference type="AlphaFoldDB" id="A0A327T8R4"/>
<evidence type="ECO:0000256" key="2">
    <source>
        <dbReference type="ARBA" id="ARBA00023136"/>
    </source>
</evidence>
<evidence type="ECO:0000256" key="3">
    <source>
        <dbReference type="ARBA" id="ARBA00023237"/>
    </source>
</evidence>
<feature type="signal peptide" evidence="4">
    <location>
        <begin position="1"/>
        <end position="18"/>
    </location>
</feature>